<feature type="region of interest" description="Disordered" evidence="2">
    <location>
        <begin position="293"/>
        <end position="325"/>
    </location>
</feature>
<feature type="domain" description="MADF" evidence="3">
    <location>
        <begin position="27"/>
        <end position="111"/>
    </location>
</feature>
<dbReference type="PROSITE" id="PS51031">
    <property type="entry name" value="BESS"/>
    <property type="match status" value="1"/>
</dbReference>
<sequence length="556" mass="61554">MANDFYGNIAGTASCSSSRWLTEEVFKLIDMVQHDEAIYNPRHKYYFCRPYVENFWREVDQKLEKNPGASLAKWTNLRISFRREYTNYLEEKVPPCWTYFDRMFFLHPYLRKKHSQPKSLDSQVQDALVRISSLSDRLQRERTAAVAANAAAAISGDVHSSHMHAQQAYQQPSDNYLEYFDEAEQNNSDDLEDVIDDEHVARFRHKSEEHNHVLRNDIKSECDDVKSDVDDYEPEIVMRREEEDNELEEMEMRNFMMDSYASHSTTPVPLEDRRSQWRMQQLVRLQVRAYQDEPRIKRPRSQESISSTHAISGGSSVADGNAASSSASGILNTAHNSMPLAHGIGAQARTHNTTTSSASVHANVSFVRPTPAKPMELVSTTTSNNGTIGLSVGGGSGPSTVNNDADVISTSSAANQVATTSANSINQRHSSSSHHIHNYNHHIGGTVSAGSAGTHHRLEIAAIASGSCNGAGMSTTIAGSSSGTTHTLINKANTTTSALPAVAPSSGHVELCDCKTDSDAMFLMSLLPDIQKLNGRDRGKIKIAFQNILQDYLYPD</sequence>
<evidence type="ECO:0000313" key="6">
    <source>
        <dbReference type="Proteomes" id="UP000606786"/>
    </source>
</evidence>
<dbReference type="Proteomes" id="UP000606786">
    <property type="component" value="Unassembled WGS sequence"/>
</dbReference>
<evidence type="ECO:0000256" key="1">
    <source>
        <dbReference type="PROSITE-ProRule" id="PRU00371"/>
    </source>
</evidence>
<evidence type="ECO:0000256" key="2">
    <source>
        <dbReference type="SAM" id="MobiDB-lite"/>
    </source>
</evidence>
<dbReference type="PROSITE" id="PS51029">
    <property type="entry name" value="MADF"/>
    <property type="match status" value="1"/>
</dbReference>
<reference evidence="5" key="1">
    <citation type="submission" date="2020-11" db="EMBL/GenBank/DDBJ databases">
        <authorList>
            <person name="Whitehead M."/>
        </authorList>
    </citation>
    <scope>NUCLEOTIDE SEQUENCE</scope>
    <source>
        <strain evidence="5">EGII</strain>
    </source>
</reference>
<dbReference type="GO" id="GO:0003677">
    <property type="term" value="F:DNA binding"/>
    <property type="evidence" value="ECO:0007669"/>
    <property type="project" value="InterPro"/>
</dbReference>
<dbReference type="Pfam" id="PF10545">
    <property type="entry name" value="MADF_DNA_bdg"/>
    <property type="match status" value="1"/>
</dbReference>
<dbReference type="InterPro" id="IPR004210">
    <property type="entry name" value="BESS_motif"/>
</dbReference>
<dbReference type="InterPro" id="IPR006578">
    <property type="entry name" value="MADF-dom"/>
</dbReference>
<organism evidence="5 6">
    <name type="scientific">Ceratitis capitata</name>
    <name type="common">Mediterranean fruit fly</name>
    <name type="synonym">Tephritis capitata</name>
    <dbReference type="NCBI Taxonomy" id="7213"/>
    <lineage>
        <taxon>Eukaryota</taxon>
        <taxon>Metazoa</taxon>
        <taxon>Ecdysozoa</taxon>
        <taxon>Arthropoda</taxon>
        <taxon>Hexapoda</taxon>
        <taxon>Insecta</taxon>
        <taxon>Pterygota</taxon>
        <taxon>Neoptera</taxon>
        <taxon>Endopterygota</taxon>
        <taxon>Diptera</taxon>
        <taxon>Brachycera</taxon>
        <taxon>Muscomorpha</taxon>
        <taxon>Tephritoidea</taxon>
        <taxon>Tephritidae</taxon>
        <taxon>Ceratitis</taxon>
        <taxon>Ceratitis</taxon>
    </lineage>
</organism>
<accession>A0A811UG32</accession>
<dbReference type="GO" id="GO:0005634">
    <property type="term" value="C:nucleus"/>
    <property type="evidence" value="ECO:0007669"/>
    <property type="project" value="UniProtKB-SubCell"/>
</dbReference>
<proteinExistence type="predicted"/>
<comment type="caution">
    <text evidence="5">The sequence shown here is derived from an EMBL/GenBank/DDBJ whole genome shotgun (WGS) entry which is preliminary data.</text>
</comment>
<dbReference type="GO" id="GO:0006357">
    <property type="term" value="P:regulation of transcription by RNA polymerase II"/>
    <property type="evidence" value="ECO:0007669"/>
    <property type="project" value="TreeGrafter"/>
</dbReference>
<dbReference type="AlphaFoldDB" id="A0A811UG32"/>
<dbReference type="PANTHER" id="PTHR12243:SF69">
    <property type="entry name" value="SI:CH73-59F11.3"/>
    <property type="match status" value="1"/>
</dbReference>
<dbReference type="PANTHER" id="PTHR12243">
    <property type="entry name" value="MADF DOMAIN TRANSCRIPTION FACTOR"/>
    <property type="match status" value="1"/>
</dbReference>
<evidence type="ECO:0000259" key="4">
    <source>
        <dbReference type="PROSITE" id="PS51031"/>
    </source>
</evidence>
<evidence type="ECO:0000313" key="5">
    <source>
        <dbReference type="EMBL" id="CAD6996837.1"/>
    </source>
</evidence>
<dbReference type="KEGG" id="ccat:101462361"/>
<feature type="domain" description="BESS" evidence="4">
    <location>
        <begin position="516"/>
        <end position="555"/>
    </location>
</feature>
<dbReference type="GO" id="GO:0005667">
    <property type="term" value="C:transcription regulator complex"/>
    <property type="evidence" value="ECO:0007669"/>
    <property type="project" value="TreeGrafter"/>
</dbReference>
<dbReference type="OrthoDB" id="10262320at2759"/>
<feature type="compositionally biased region" description="Low complexity" evidence="2">
    <location>
        <begin position="312"/>
        <end position="325"/>
    </location>
</feature>
<dbReference type="InterPro" id="IPR039353">
    <property type="entry name" value="TF_Adf1"/>
</dbReference>
<dbReference type="SMART" id="SM00595">
    <property type="entry name" value="MADF"/>
    <property type="match status" value="1"/>
</dbReference>
<gene>
    <name evidence="5" type="ORF">CCAP1982_LOCUS5510</name>
</gene>
<name>A0A811UG32_CERCA</name>
<keyword evidence="6" id="KW-1185">Reference proteome</keyword>
<dbReference type="EMBL" id="CAJHJT010000012">
    <property type="protein sequence ID" value="CAD6996837.1"/>
    <property type="molecule type" value="Genomic_DNA"/>
</dbReference>
<evidence type="ECO:0000259" key="3">
    <source>
        <dbReference type="PROSITE" id="PS51029"/>
    </source>
</evidence>
<dbReference type="Pfam" id="PF02944">
    <property type="entry name" value="BESS"/>
    <property type="match status" value="1"/>
</dbReference>
<keyword evidence="1" id="KW-0539">Nucleus</keyword>
<protein>
    <submittedName>
        <fullName evidence="5">(Mediterranean fruit fly) hypothetical protein</fullName>
    </submittedName>
</protein>
<comment type="subcellular location">
    <subcellularLocation>
        <location evidence="1">Nucleus</location>
    </subcellularLocation>
</comment>